<comment type="similarity">
    <text evidence="1">Belongs to the type III secretion exporter family.</text>
</comment>
<sequence length="89" mass="9786">MGVEKGAAALKWDREKDDAPRLIASGRGYLARKILDLAEEAGIPLVEQEPLTNILLSLPPGQEIPPELFALAAEVYVFLMELDSSFLYT</sequence>
<gene>
    <name evidence="2" type="ORF">HNR50_003432</name>
</gene>
<dbReference type="RefSeq" id="WP_184747984.1">
    <property type="nucleotide sequence ID" value="NZ_JACHGJ010000007.1"/>
</dbReference>
<dbReference type="GO" id="GO:0009306">
    <property type="term" value="P:protein secretion"/>
    <property type="evidence" value="ECO:0007669"/>
    <property type="project" value="InterPro"/>
</dbReference>
<evidence type="ECO:0000256" key="1">
    <source>
        <dbReference type="ARBA" id="ARBA00010690"/>
    </source>
</evidence>
<name>A0A841RHH4_9SPIO</name>
<keyword evidence="2" id="KW-0969">Cilium</keyword>
<dbReference type="PANTHER" id="PTHR30531:SF12">
    <property type="entry name" value="FLAGELLAR BIOSYNTHETIC PROTEIN FLHB"/>
    <property type="match status" value="1"/>
</dbReference>
<evidence type="ECO:0000313" key="2">
    <source>
        <dbReference type="EMBL" id="MBB6481752.1"/>
    </source>
</evidence>
<dbReference type="Pfam" id="PF01312">
    <property type="entry name" value="Bac_export_2"/>
    <property type="match status" value="1"/>
</dbReference>
<keyword evidence="2" id="KW-0282">Flagellum</keyword>
<dbReference type="PANTHER" id="PTHR30531">
    <property type="entry name" value="FLAGELLAR BIOSYNTHETIC PROTEIN FLHB"/>
    <property type="match status" value="1"/>
</dbReference>
<dbReference type="InterPro" id="IPR029025">
    <property type="entry name" value="T3SS_substrate_exporter_C"/>
</dbReference>
<proteinExistence type="inferred from homology"/>
<dbReference type="SUPFAM" id="SSF160544">
    <property type="entry name" value="EscU C-terminal domain-like"/>
    <property type="match status" value="1"/>
</dbReference>
<dbReference type="AlphaFoldDB" id="A0A841RHH4"/>
<protein>
    <submittedName>
        <fullName evidence="2">Flagellar biosynthesis protein</fullName>
    </submittedName>
</protein>
<dbReference type="EMBL" id="JACHGJ010000007">
    <property type="protein sequence ID" value="MBB6481752.1"/>
    <property type="molecule type" value="Genomic_DNA"/>
</dbReference>
<dbReference type="Gene3D" id="3.40.1690.10">
    <property type="entry name" value="secretion proteins EscU"/>
    <property type="match status" value="1"/>
</dbReference>
<keyword evidence="3" id="KW-1185">Reference proteome</keyword>
<reference evidence="2 3" key="1">
    <citation type="submission" date="2020-08" db="EMBL/GenBank/DDBJ databases">
        <title>Genomic Encyclopedia of Type Strains, Phase IV (KMG-IV): sequencing the most valuable type-strain genomes for metagenomic binning, comparative biology and taxonomic classification.</title>
        <authorList>
            <person name="Goeker M."/>
        </authorList>
    </citation>
    <scope>NUCLEOTIDE SEQUENCE [LARGE SCALE GENOMIC DNA]</scope>
    <source>
        <strain evidence="2 3">DSM 2461</strain>
    </source>
</reference>
<dbReference type="Proteomes" id="UP000587760">
    <property type="component" value="Unassembled WGS sequence"/>
</dbReference>
<accession>A0A841RHH4</accession>
<evidence type="ECO:0000313" key="3">
    <source>
        <dbReference type="Proteomes" id="UP000587760"/>
    </source>
</evidence>
<organism evidence="2 3">
    <name type="scientific">Spirochaeta isovalerica</name>
    <dbReference type="NCBI Taxonomy" id="150"/>
    <lineage>
        <taxon>Bacteria</taxon>
        <taxon>Pseudomonadati</taxon>
        <taxon>Spirochaetota</taxon>
        <taxon>Spirochaetia</taxon>
        <taxon>Spirochaetales</taxon>
        <taxon>Spirochaetaceae</taxon>
        <taxon>Spirochaeta</taxon>
    </lineage>
</organism>
<dbReference type="InterPro" id="IPR006135">
    <property type="entry name" value="T3SS_substrate_exporter"/>
</dbReference>
<keyword evidence="2" id="KW-0966">Cell projection</keyword>
<dbReference type="GO" id="GO:0005886">
    <property type="term" value="C:plasma membrane"/>
    <property type="evidence" value="ECO:0007669"/>
    <property type="project" value="TreeGrafter"/>
</dbReference>
<comment type="caution">
    <text evidence="2">The sequence shown here is derived from an EMBL/GenBank/DDBJ whole genome shotgun (WGS) entry which is preliminary data.</text>
</comment>